<protein>
    <submittedName>
        <fullName evidence="2">Uncharacterized protein</fullName>
    </submittedName>
</protein>
<dbReference type="EMBL" id="BONG01000131">
    <property type="protein sequence ID" value="GIF94867.1"/>
    <property type="molecule type" value="Genomic_DNA"/>
</dbReference>
<feature type="transmembrane region" description="Helical" evidence="1">
    <location>
        <begin position="311"/>
        <end position="333"/>
    </location>
</feature>
<dbReference type="Proteomes" id="UP000619293">
    <property type="component" value="Unassembled WGS sequence"/>
</dbReference>
<dbReference type="AlphaFoldDB" id="A0A8J3K8J3"/>
<evidence type="ECO:0000313" key="3">
    <source>
        <dbReference type="Proteomes" id="UP000619293"/>
    </source>
</evidence>
<gene>
    <name evidence="2" type="ORF">Cch02nite_83110</name>
</gene>
<evidence type="ECO:0000313" key="2">
    <source>
        <dbReference type="EMBL" id="GIF94867.1"/>
    </source>
</evidence>
<keyword evidence="3" id="KW-1185">Reference proteome</keyword>
<name>A0A8J3K8J3_9ACTN</name>
<feature type="transmembrane region" description="Helical" evidence="1">
    <location>
        <begin position="31"/>
        <end position="49"/>
    </location>
</feature>
<keyword evidence="1" id="KW-1133">Transmembrane helix</keyword>
<feature type="transmembrane region" description="Helical" evidence="1">
    <location>
        <begin position="202"/>
        <end position="221"/>
    </location>
</feature>
<keyword evidence="1" id="KW-0472">Membrane</keyword>
<organism evidence="2 3">
    <name type="scientific">Catellatospora chokoriensis</name>
    <dbReference type="NCBI Taxonomy" id="310353"/>
    <lineage>
        <taxon>Bacteria</taxon>
        <taxon>Bacillati</taxon>
        <taxon>Actinomycetota</taxon>
        <taxon>Actinomycetes</taxon>
        <taxon>Micromonosporales</taxon>
        <taxon>Micromonosporaceae</taxon>
        <taxon>Catellatospora</taxon>
    </lineage>
</organism>
<evidence type="ECO:0000256" key="1">
    <source>
        <dbReference type="SAM" id="Phobius"/>
    </source>
</evidence>
<feature type="transmembrane region" description="Helical" evidence="1">
    <location>
        <begin position="79"/>
        <end position="101"/>
    </location>
</feature>
<comment type="caution">
    <text evidence="2">The sequence shown here is derived from an EMBL/GenBank/DDBJ whole genome shotgun (WGS) entry which is preliminary data.</text>
</comment>
<feature type="transmembrane region" description="Helical" evidence="1">
    <location>
        <begin position="233"/>
        <end position="255"/>
    </location>
</feature>
<proteinExistence type="predicted"/>
<feature type="transmembrane region" description="Helical" evidence="1">
    <location>
        <begin position="159"/>
        <end position="181"/>
    </location>
</feature>
<sequence length="717" mass="73920">MPMPPSEIGPHGAASNKIGGYELAVNHWRTLAVVLLPAVIPALIVTSLADFVTAGGDAPIIDGTFVIAEDNGWSGWGRLAIMITAWLVAMTAGAVAGIGVLRGVRVSPLRCVWAVAGCLPLLAAELVVVGLGVAAWMWVAVNVAGFLGTGGPPGQLLGLLALAAAAAAAAVAAGHLMFTLVGTVVERNVRVRPWRHVRQAAVPFLLGGVLPGFLLAAVAGAGGASGLVGTWSWLVRLAETVLLTGMVAVQAMLLARGYLRLAQAEAAAEPAEDPLNAVDARLASWAPRHATTTAASVPDPTTSGGAWISRLAALPAVVALAAPTVVVAAVTAWNPYNSITIETSTLGQGGYSRIVGWSAEGNPVLSAPGSVVFCHDPVCDRASPAHGGPETEWMTGTVTLTPDGNALKIGTSGSAESGGPFLHYARCTPGKGQCAEQWLAMRGSAKEEFAGWSMFAGAPGVGGGLLFALATPEADKDRRAAADGVWPTAVRTRLRLIRCPNFDCAQPQRYDLGTIPRVDPSWSSGGATGRLVVDADGTPHASFRIDGGYVTATCAPVTCADPQIVPVDHPHQANSGPIWSVISISPPYREPFASLPGAGSDAGHLDASGTRLEFGPDSTLTLPGRGTYAVTAERITRRGLHISLGRSAGGEQVGTAWRWVLWHCAPGCHVPDRTLLDVTASIDDSTMAPPGVQLTQAPDGRILLLRADRTLLIPIPA</sequence>
<keyword evidence="1" id="KW-0812">Transmembrane</keyword>
<feature type="transmembrane region" description="Helical" evidence="1">
    <location>
        <begin position="113"/>
        <end position="139"/>
    </location>
</feature>
<reference evidence="2 3" key="1">
    <citation type="submission" date="2021-01" db="EMBL/GenBank/DDBJ databases">
        <title>Whole genome shotgun sequence of Catellatospora chokoriensis NBRC 107358.</title>
        <authorList>
            <person name="Komaki H."/>
            <person name="Tamura T."/>
        </authorList>
    </citation>
    <scope>NUCLEOTIDE SEQUENCE [LARGE SCALE GENOMIC DNA]</scope>
    <source>
        <strain evidence="2 3">NBRC 107358</strain>
    </source>
</reference>
<accession>A0A8J3K8J3</accession>